<comment type="caution">
    <text evidence="3">The sequence shown here is derived from an EMBL/GenBank/DDBJ whole genome shotgun (WGS) entry which is preliminary data.</text>
</comment>
<evidence type="ECO:0000259" key="1">
    <source>
        <dbReference type="PROSITE" id="PS50112"/>
    </source>
</evidence>
<evidence type="ECO:0000313" key="4">
    <source>
        <dbReference type="Proteomes" id="UP000245887"/>
    </source>
</evidence>
<evidence type="ECO:0000259" key="2">
    <source>
        <dbReference type="PROSITE" id="PS50113"/>
    </source>
</evidence>
<dbReference type="PROSITE" id="PS50112">
    <property type="entry name" value="PAS"/>
    <property type="match status" value="2"/>
</dbReference>
<protein>
    <submittedName>
        <fullName evidence="3">PAS domain S-box-containing protein</fullName>
    </submittedName>
</protein>
<dbReference type="InterPro" id="IPR013655">
    <property type="entry name" value="PAS_fold_3"/>
</dbReference>
<dbReference type="Gene3D" id="3.30.450.20">
    <property type="entry name" value="PAS domain"/>
    <property type="match status" value="2"/>
</dbReference>
<dbReference type="InterPro" id="IPR001610">
    <property type="entry name" value="PAC"/>
</dbReference>
<dbReference type="PANTHER" id="PTHR24422">
    <property type="entry name" value="CHEMOTAXIS PROTEIN METHYLTRANSFERASE"/>
    <property type="match status" value="1"/>
</dbReference>
<dbReference type="PANTHER" id="PTHR24422:SF10">
    <property type="entry name" value="CHEMOTAXIS PROTEIN METHYLTRANSFERASE 2"/>
    <property type="match status" value="1"/>
</dbReference>
<dbReference type="CDD" id="cd00130">
    <property type="entry name" value="PAS"/>
    <property type="match status" value="2"/>
</dbReference>
<dbReference type="Proteomes" id="UP000245887">
    <property type="component" value="Unassembled WGS sequence"/>
</dbReference>
<dbReference type="SMART" id="SM00086">
    <property type="entry name" value="PAC"/>
    <property type="match status" value="1"/>
</dbReference>
<dbReference type="RefSeq" id="WP_116918753.1">
    <property type="nucleotide sequence ID" value="NZ_QEKQ01000003.1"/>
</dbReference>
<dbReference type="PROSITE" id="PS50113">
    <property type="entry name" value="PAC"/>
    <property type="match status" value="1"/>
</dbReference>
<gene>
    <name evidence="3" type="ORF">C8D92_103233</name>
</gene>
<name>A0A2U1CYH9_9GAMM</name>
<feature type="domain" description="PAS" evidence="1">
    <location>
        <begin position="142"/>
        <end position="182"/>
    </location>
</feature>
<feature type="domain" description="PAC" evidence="2">
    <location>
        <begin position="80"/>
        <end position="131"/>
    </location>
</feature>
<accession>A0A2U1CYH9</accession>
<dbReference type="InterPro" id="IPR000700">
    <property type="entry name" value="PAS-assoc_C"/>
</dbReference>
<proteinExistence type="predicted"/>
<dbReference type="SUPFAM" id="SSF55785">
    <property type="entry name" value="PYP-like sensor domain (PAS domain)"/>
    <property type="match status" value="2"/>
</dbReference>
<dbReference type="SMART" id="SM00091">
    <property type="entry name" value="PAS"/>
    <property type="match status" value="2"/>
</dbReference>
<dbReference type="AlphaFoldDB" id="A0A2U1CYH9"/>
<dbReference type="InterPro" id="IPR050903">
    <property type="entry name" value="Bact_Chemotaxis_MeTrfase"/>
</dbReference>
<dbReference type="EMBL" id="QEKQ01000003">
    <property type="protein sequence ID" value="PVY77546.1"/>
    <property type="molecule type" value="Genomic_DNA"/>
</dbReference>
<dbReference type="NCBIfam" id="TIGR00229">
    <property type="entry name" value="sensory_box"/>
    <property type="match status" value="2"/>
</dbReference>
<dbReference type="InterPro" id="IPR035965">
    <property type="entry name" value="PAS-like_dom_sf"/>
</dbReference>
<evidence type="ECO:0000313" key="3">
    <source>
        <dbReference type="EMBL" id="PVY77546.1"/>
    </source>
</evidence>
<organism evidence="3 4">
    <name type="scientific">Tamilnaduibacter salinus</name>
    <dbReference type="NCBI Taxonomy" id="1484056"/>
    <lineage>
        <taxon>Bacteria</taxon>
        <taxon>Pseudomonadati</taxon>
        <taxon>Pseudomonadota</taxon>
        <taxon>Gammaproteobacteria</taxon>
        <taxon>Pseudomonadales</taxon>
        <taxon>Marinobacteraceae</taxon>
        <taxon>Tamilnaduibacter</taxon>
    </lineage>
</organism>
<reference evidence="3 4" key="1">
    <citation type="submission" date="2018-04" db="EMBL/GenBank/DDBJ databases">
        <title>Genomic Encyclopedia of Type Strains, Phase IV (KMG-IV): sequencing the most valuable type-strain genomes for metagenomic binning, comparative biology and taxonomic classification.</title>
        <authorList>
            <person name="Goeker M."/>
        </authorList>
    </citation>
    <scope>NUCLEOTIDE SEQUENCE [LARGE SCALE GENOMIC DNA]</scope>
    <source>
        <strain evidence="3 4">DSM 28688</strain>
    </source>
</reference>
<dbReference type="Pfam" id="PF08447">
    <property type="entry name" value="PAS_3"/>
    <property type="match status" value="1"/>
</dbReference>
<sequence length="236" mass="26321">MFGASSGAGAVLKAIKSTQAVVQFKPDGTIIDANTLFLDLLGYQREEVVGRHHSLFVTDAEANSAEYRSFWSALAGGKAQTAEFKRITKSGQPVWIQASYTPIVERGRVTRVIKFASDITDKKLSQADNESQIAAIHRAQAVIEFDLDGTILTANDNFLNLLGYRLEEVQGQHHRIFVDPDEARSPAYRQFWDDLRQGRFQTADYRRITKSLSPATGSVAWCPVSMASPSRRICWH</sequence>
<feature type="domain" description="PAS" evidence="1">
    <location>
        <begin position="27"/>
        <end position="77"/>
    </location>
</feature>
<dbReference type="Pfam" id="PF13426">
    <property type="entry name" value="PAS_9"/>
    <property type="match status" value="1"/>
</dbReference>
<dbReference type="InterPro" id="IPR000014">
    <property type="entry name" value="PAS"/>
</dbReference>
<dbReference type="OrthoDB" id="9765776at2"/>